<evidence type="ECO:0000313" key="4">
    <source>
        <dbReference type="EMBL" id="CCE29636.1"/>
    </source>
</evidence>
<dbReference type="HOGENOM" id="CLU_1019434_0_0_1"/>
<organism evidence="4 5">
    <name type="scientific">Claviceps purpurea (strain 20.1)</name>
    <name type="common">Ergot fungus</name>
    <name type="synonym">Sphacelia segetum</name>
    <dbReference type="NCBI Taxonomy" id="1111077"/>
    <lineage>
        <taxon>Eukaryota</taxon>
        <taxon>Fungi</taxon>
        <taxon>Dikarya</taxon>
        <taxon>Ascomycota</taxon>
        <taxon>Pezizomycotina</taxon>
        <taxon>Sordariomycetes</taxon>
        <taxon>Hypocreomycetidae</taxon>
        <taxon>Hypocreales</taxon>
        <taxon>Clavicipitaceae</taxon>
        <taxon>Claviceps</taxon>
    </lineage>
</organism>
<name>M1W0L0_CLAP2</name>
<dbReference type="Proteomes" id="UP000016801">
    <property type="component" value="Unassembled WGS sequence"/>
</dbReference>
<evidence type="ECO:0000256" key="2">
    <source>
        <dbReference type="ARBA" id="ARBA00023043"/>
    </source>
</evidence>
<proteinExistence type="predicted"/>
<dbReference type="PROSITE" id="PS50088">
    <property type="entry name" value="ANK_REPEAT"/>
    <property type="match status" value="1"/>
</dbReference>
<reference evidence="4 5" key="1">
    <citation type="journal article" date="2013" name="PLoS Genet.">
        <title>Plant-symbiotic fungi as chemical engineers: Multi-genome analysis of the Clavicipitaceae reveals dynamics of alkaloid loci.</title>
        <authorList>
            <person name="Schardl C.L."/>
            <person name="Young C.A."/>
            <person name="Hesse U."/>
            <person name="Amyotte S.G."/>
            <person name="Andreeva K."/>
            <person name="Calie P.J."/>
            <person name="Fleetwood D.J."/>
            <person name="Haws D.C."/>
            <person name="Moore N."/>
            <person name="Oeser B."/>
            <person name="Panaccione D.G."/>
            <person name="Schweri K.K."/>
            <person name="Voisey C.R."/>
            <person name="Farman M.L."/>
            <person name="Jaromczyk J.W."/>
            <person name="Roe B.A."/>
            <person name="O'Sullivan D.M."/>
            <person name="Scott B."/>
            <person name="Tudzynski P."/>
            <person name="An Z."/>
            <person name="Arnaoudova E.G."/>
            <person name="Bullock C.T."/>
            <person name="Charlton N.D."/>
            <person name="Chen L."/>
            <person name="Cox M."/>
            <person name="Dinkins R.D."/>
            <person name="Florea S."/>
            <person name="Glenn A.E."/>
            <person name="Gordon A."/>
            <person name="Gueldener U."/>
            <person name="Harris D.R."/>
            <person name="Hollin W."/>
            <person name="Jaromczyk J."/>
            <person name="Johnson R.D."/>
            <person name="Khan A.K."/>
            <person name="Leistner E."/>
            <person name="Leuchtmann A."/>
            <person name="Li C."/>
            <person name="Liu J."/>
            <person name="Liu J."/>
            <person name="Liu M."/>
            <person name="Mace W."/>
            <person name="Machado C."/>
            <person name="Nagabhyru P."/>
            <person name="Pan J."/>
            <person name="Schmid J."/>
            <person name="Sugawara K."/>
            <person name="Steiner U."/>
            <person name="Takach J.E."/>
            <person name="Tanaka E."/>
            <person name="Webb J.S."/>
            <person name="Wilson E.V."/>
            <person name="Wiseman J.L."/>
            <person name="Yoshida R."/>
            <person name="Zeng Z."/>
        </authorList>
    </citation>
    <scope>NUCLEOTIDE SEQUENCE [LARGE SCALE GENOMIC DNA]</scope>
    <source>
        <strain evidence="4 5">20.1</strain>
    </source>
</reference>
<accession>M1W0L0</accession>
<evidence type="ECO:0000313" key="5">
    <source>
        <dbReference type="Proteomes" id="UP000016801"/>
    </source>
</evidence>
<comment type="caution">
    <text evidence="4">The sequence shown here is derived from an EMBL/GenBank/DDBJ whole genome shotgun (WGS) entry which is preliminary data.</text>
</comment>
<evidence type="ECO:0000256" key="3">
    <source>
        <dbReference type="PROSITE-ProRule" id="PRU00023"/>
    </source>
</evidence>
<dbReference type="PANTHER" id="PTHR24198">
    <property type="entry name" value="ANKYRIN REPEAT AND PROTEIN KINASE DOMAIN-CONTAINING PROTEIN"/>
    <property type="match status" value="1"/>
</dbReference>
<dbReference type="VEuPathDB" id="FungiDB:CPUR_03483"/>
<gene>
    <name evidence="4" type="ORF">CPUR_03483</name>
</gene>
<dbReference type="AlphaFoldDB" id="M1W0L0"/>
<protein>
    <submittedName>
        <fullName evidence="4">Uncharacterized protein</fullName>
    </submittedName>
</protein>
<dbReference type="EMBL" id="CAGA01000015">
    <property type="protein sequence ID" value="CCE29636.1"/>
    <property type="molecule type" value="Genomic_DNA"/>
</dbReference>
<feature type="repeat" description="ANK" evidence="3">
    <location>
        <begin position="15"/>
        <end position="47"/>
    </location>
</feature>
<evidence type="ECO:0000256" key="1">
    <source>
        <dbReference type="ARBA" id="ARBA00022737"/>
    </source>
</evidence>
<dbReference type="PANTHER" id="PTHR24198:SF165">
    <property type="entry name" value="ANKYRIN REPEAT-CONTAINING PROTEIN-RELATED"/>
    <property type="match status" value="1"/>
</dbReference>
<dbReference type="OrthoDB" id="195446at2759"/>
<keyword evidence="2 3" id="KW-0040">ANK repeat</keyword>
<keyword evidence="5" id="KW-1185">Reference proteome</keyword>
<dbReference type="SUPFAM" id="SSF48403">
    <property type="entry name" value="Ankyrin repeat"/>
    <property type="match status" value="1"/>
</dbReference>
<dbReference type="InterPro" id="IPR002110">
    <property type="entry name" value="Ankyrin_rpt"/>
</dbReference>
<dbReference type="SMART" id="SM00248">
    <property type="entry name" value="ANK"/>
    <property type="match status" value="5"/>
</dbReference>
<dbReference type="Gene3D" id="1.25.40.20">
    <property type="entry name" value="Ankyrin repeat-containing domain"/>
    <property type="match status" value="2"/>
</dbReference>
<sequence length="273" mass="31038">MGNRPDQMWNGDLYEASTALHFAVVIRNVRLTKTLLDMKANITIPCSTLLWRTIDSEELLQKVSYFQRVFKDYFCHFGPAFPMFLAFLQNDADTCKLLVEHGAGREAMIIDSDTDSNVMSILHFAAADPTADCRQWQCLFDRFREYIDEPGPRRYKLTPLHVALMSNCIQGMQIVVETRADKEARNSASHTPLSMGIMGHPSHANADSGTFEKHTRCLRKFVDLGGSVNPEGDSSLGIAVQHYARFPVDNPLMRQVIYFLLEHHVDINRPLFD</sequence>
<dbReference type="InterPro" id="IPR036770">
    <property type="entry name" value="Ankyrin_rpt-contain_sf"/>
</dbReference>
<keyword evidence="1" id="KW-0677">Repeat</keyword>